<dbReference type="GO" id="GO:0140359">
    <property type="term" value="F:ABC-type transporter activity"/>
    <property type="evidence" value="ECO:0007669"/>
    <property type="project" value="InterPro"/>
</dbReference>
<evidence type="ECO:0000256" key="5">
    <source>
        <dbReference type="SAM" id="Phobius"/>
    </source>
</evidence>
<keyword evidence="4 5" id="KW-0472">Membrane</keyword>
<dbReference type="RefSeq" id="WP_023561958.1">
    <property type="nucleotide sequence ID" value="NC_022657.1"/>
</dbReference>
<keyword evidence="2 5" id="KW-0812">Transmembrane</keyword>
<proteinExistence type="predicted"/>
<sequence>MTRSWLRSYLLLLRWSVIRLRYLLPMVLVVQVFLAVGIVVGFAYLLPSIDPATALYLSTGAPTLGLITIGMVMAPQLVAQSKTEGTFTYNRTLPVPRTAVLAADVTTWLLPGAPGLVLGLLAAVLRFDLNLHVSWWVLPAMLLVALTATTIGFAMAYALSPSLTSVISQAIVFVALMFSPINFPADRLPEWLRAVHEVLPFQYMAQAVRETLTSPPGGITVLPFAVLAVWCAAGLAITLRVMTRRD</sequence>
<dbReference type="eggNOG" id="COG0842">
    <property type="taxonomic scope" value="Bacteria"/>
</dbReference>
<accession>U5W9D2</accession>
<dbReference type="PATRIC" id="fig|1246995.3.peg.7451"/>
<dbReference type="OrthoDB" id="3699899at2"/>
<dbReference type="InterPro" id="IPR051784">
    <property type="entry name" value="Nod_factor_ABC_transporter"/>
</dbReference>
<reference evidence="7 8" key="1">
    <citation type="journal article" date="2014" name="J. Biotechnol.">
        <title>Complete genome sequence of the actinobacterium Actinoplanes friuliensis HAG 010964, producer of the lipopeptide antibiotic friulimycin.</title>
        <authorList>
            <person name="Ruckert C."/>
            <person name="Szczepanowski R."/>
            <person name="Albersmeier A."/>
            <person name="Goesmann A."/>
            <person name="Fischer N."/>
            <person name="Steinkamper A."/>
            <person name="Puhler A."/>
            <person name="Biener R."/>
            <person name="Schwartz D."/>
            <person name="Kalinowski J."/>
        </authorList>
    </citation>
    <scope>NUCLEOTIDE SEQUENCE [LARGE SCALE GENOMIC DNA]</scope>
    <source>
        <strain evidence="7 8">DSM 7358</strain>
    </source>
</reference>
<dbReference type="HOGENOM" id="CLU_076523_0_0_11"/>
<feature type="transmembrane region" description="Helical" evidence="5">
    <location>
        <begin position="56"/>
        <end position="78"/>
    </location>
</feature>
<dbReference type="STRING" id="1246995.AFR_36830"/>
<feature type="transmembrane region" description="Helical" evidence="5">
    <location>
        <begin position="166"/>
        <end position="183"/>
    </location>
</feature>
<evidence type="ECO:0000313" key="7">
    <source>
        <dbReference type="EMBL" id="AGZ45622.1"/>
    </source>
</evidence>
<feature type="transmembrane region" description="Helical" evidence="5">
    <location>
        <begin position="136"/>
        <end position="159"/>
    </location>
</feature>
<protein>
    <submittedName>
        <fullName evidence="7">ABC-2 type transporter</fullName>
    </submittedName>
</protein>
<gene>
    <name evidence="7" type="ORF">AFR_36830</name>
</gene>
<dbReference type="PANTHER" id="PTHR43229:SF3">
    <property type="entry name" value="ABC-TYPE MULTIDRUG TRANSPORT SYSTEM, PERMEASE COMPONENT"/>
    <property type="match status" value="1"/>
</dbReference>
<dbReference type="Proteomes" id="UP000017746">
    <property type="component" value="Chromosome"/>
</dbReference>
<dbReference type="InterPro" id="IPR013525">
    <property type="entry name" value="ABC2_TM"/>
</dbReference>
<organism evidence="7 8">
    <name type="scientific">Actinoplanes friuliensis DSM 7358</name>
    <dbReference type="NCBI Taxonomy" id="1246995"/>
    <lineage>
        <taxon>Bacteria</taxon>
        <taxon>Bacillati</taxon>
        <taxon>Actinomycetota</taxon>
        <taxon>Actinomycetes</taxon>
        <taxon>Micromonosporales</taxon>
        <taxon>Micromonosporaceae</taxon>
        <taxon>Actinoplanes</taxon>
    </lineage>
</organism>
<keyword evidence="3 5" id="KW-1133">Transmembrane helix</keyword>
<feature type="domain" description="ABC-2 type transporter transmembrane" evidence="6">
    <location>
        <begin position="29"/>
        <end position="211"/>
    </location>
</feature>
<feature type="transmembrane region" description="Helical" evidence="5">
    <location>
        <begin position="20"/>
        <end position="44"/>
    </location>
</feature>
<feature type="transmembrane region" description="Helical" evidence="5">
    <location>
        <begin position="99"/>
        <end position="124"/>
    </location>
</feature>
<evidence type="ECO:0000256" key="2">
    <source>
        <dbReference type="ARBA" id="ARBA00022692"/>
    </source>
</evidence>
<evidence type="ECO:0000256" key="1">
    <source>
        <dbReference type="ARBA" id="ARBA00004141"/>
    </source>
</evidence>
<dbReference type="EMBL" id="CP006272">
    <property type="protein sequence ID" value="AGZ45622.1"/>
    <property type="molecule type" value="Genomic_DNA"/>
</dbReference>
<dbReference type="GO" id="GO:0016020">
    <property type="term" value="C:membrane"/>
    <property type="evidence" value="ECO:0007669"/>
    <property type="project" value="UniProtKB-SubCell"/>
</dbReference>
<feature type="transmembrane region" description="Helical" evidence="5">
    <location>
        <begin position="221"/>
        <end position="242"/>
    </location>
</feature>
<dbReference type="AlphaFoldDB" id="U5W9D2"/>
<evidence type="ECO:0000313" key="8">
    <source>
        <dbReference type="Proteomes" id="UP000017746"/>
    </source>
</evidence>
<evidence type="ECO:0000256" key="3">
    <source>
        <dbReference type="ARBA" id="ARBA00022989"/>
    </source>
</evidence>
<evidence type="ECO:0000259" key="6">
    <source>
        <dbReference type="Pfam" id="PF01061"/>
    </source>
</evidence>
<dbReference type="Pfam" id="PF01061">
    <property type="entry name" value="ABC2_membrane"/>
    <property type="match status" value="1"/>
</dbReference>
<keyword evidence="8" id="KW-1185">Reference proteome</keyword>
<name>U5W9D2_9ACTN</name>
<dbReference type="KEGG" id="afs:AFR_36830"/>
<comment type="subcellular location">
    <subcellularLocation>
        <location evidence="1">Membrane</location>
        <topology evidence="1">Multi-pass membrane protein</topology>
    </subcellularLocation>
</comment>
<dbReference type="PANTHER" id="PTHR43229">
    <property type="entry name" value="NODULATION PROTEIN J"/>
    <property type="match status" value="1"/>
</dbReference>
<evidence type="ECO:0000256" key="4">
    <source>
        <dbReference type="ARBA" id="ARBA00023136"/>
    </source>
</evidence>